<comment type="caution">
    <text evidence="1">The sequence shown here is derived from an EMBL/GenBank/DDBJ whole genome shotgun (WGS) entry which is preliminary data.</text>
</comment>
<organism evidence="1 2">
    <name type="scientific">Liparis tanakae</name>
    <name type="common">Tanaka's snailfish</name>
    <dbReference type="NCBI Taxonomy" id="230148"/>
    <lineage>
        <taxon>Eukaryota</taxon>
        <taxon>Metazoa</taxon>
        <taxon>Chordata</taxon>
        <taxon>Craniata</taxon>
        <taxon>Vertebrata</taxon>
        <taxon>Euteleostomi</taxon>
        <taxon>Actinopterygii</taxon>
        <taxon>Neopterygii</taxon>
        <taxon>Teleostei</taxon>
        <taxon>Neoteleostei</taxon>
        <taxon>Acanthomorphata</taxon>
        <taxon>Eupercaria</taxon>
        <taxon>Perciformes</taxon>
        <taxon>Cottioidei</taxon>
        <taxon>Cottales</taxon>
        <taxon>Liparidae</taxon>
        <taxon>Liparis</taxon>
    </lineage>
</organism>
<evidence type="ECO:0000313" key="1">
    <source>
        <dbReference type="EMBL" id="TNN86422.1"/>
    </source>
</evidence>
<evidence type="ECO:0000313" key="2">
    <source>
        <dbReference type="Proteomes" id="UP000314294"/>
    </source>
</evidence>
<proteinExistence type="predicted"/>
<protein>
    <submittedName>
        <fullName evidence="1">Uncharacterized protein</fullName>
    </submittedName>
</protein>
<keyword evidence="2" id="KW-1185">Reference proteome</keyword>
<gene>
    <name evidence="1" type="ORF">EYF80_003192</name>
</gene>
<dbReference type="Proteomes" id="UP000314294">
    <property type="component" value="Unassembled WGS sequence"/>
</dbReference>
<dbReference type="AlphaFoldDB" id="A0A4Z2JAK1"/>
<accession>A0A4Z2JAK1</accession>
<name>A0A4Z2JAK1_9TELE</name>
<sequence length="118" mass="13141">MCRCGRKEVKVRVDGPAWVLHPSGRSVAGWHPVTQLTILSPLHPVCFDPVWVLELVCFNLVWVWSPLLHPCLGPRRPWRFFFFGFGGEILYTWAQLSGSSSDDGAAPPMVSNAGHGML</sequence>
<reference evidence="1 2" key="1">
    <citation type="submission" date="2019-03" db="EMBL/GenBank/DDBJ databases">
        <title>First draft genome of Liparis tanakae, snailfish: a comprehensive survey of snailfish specific genes.</title>
        <authorList>
            <person name="Kim W."/>
            <person name="Song I."/>
            <person name="Jeong J.-H."/>
            <person name="Kim D."/>
            <person name="Kim S."/>
            <person name="Ryu S."/>
            <person name="Song J.Y."/>
            <person name="Lee S.K."/>
        </authorList>
    </citation>
    <scope>NUCLEOTIDE SEQUENCE [LARGE SCALE GENOMIC DNA]</scope>
    <source>
        <tissue evidence="1">Muscle</tissue>
    </source>
</reference>
<dbReference type="EMBL" id="SRLO01000015">
    <property type="protein sequence ID" value="TNN86422.1"/>
    <property type="molecule type" value="Genomic_DNA"/>
</dbReference>